<reference evidence="1" key="1">
    <citation type="submission" date="2014-05" db="EMBL/GenBank/DDBJ databases">
        <authorList>
            <person name="Chronopoulou M."/>
        </authorList>
    </citation>
    <scope>NUCLEOTIDE SEQUENCE</scope>
    <source>
        <tissue evidence="1">Whole organism</tissue>
    </source>
</reference>
<name>A0A0K2UHM4_LEPSM</name>
<sequence>MPSLSLIVTPWRRMSVAPPIQIFIIFVVQNDSGMHHEHGLYRQELPICSPAG</sequence>
<proteinExistence type="predicted"/>
<protein>
    <submittedName>
        <fullName evidence="1">Uncharacterized protein</fullName>
    </submittedName>
</protein>
<accession>A0A0K2UHM4</accession>
<dbReference type="EMBL" id="HACA01020219">
    <property type="protein sequence ID" value="CDW37580.1"/>
    <property type="molecule type" value="Transcribed_RNA"/>
</dbReference>
<dbReference type="AlphaFoldDB" id="A0A0K2UHM4"/>
<evidence type="ECO:0000313" key="1">
    <source>
        <dbReference type="EMBL" id="CDW37580.1"/>
    </source>
</evidence>
<organism evidence="1">
    <name type="scientific">Lepeophtheirus salmonis</name>
    <name type="common">Salmon louse</name>
    <name type="synonym">Caligus salmonis</name>
    <dbReference type="NCBI Taxonomy" id="72036"/>
    <lineage>
        <taxon>Eukaryota</taxon>
        <taxon>Metazoa</taxon>
        <taxon>Ecdysozoa</taxon>
        <taxon>Arthropoda</taxon>
        <taxon>Crustacea</taxon>
        <taxon>Multicrustacea</taxon>
        <taxon>Hexanauplia</taxon>
        <taxon>Copepoda</taxon>
        <taxon>Siphonostomatoida</taxon>
        <taxon>Caligidae</taxon>
        <taxon>Lepeophtheirus</taxon>
    </lineage>
</organism>